<proteinExistence type="predicted"/>
<accession>A0A6C0J939</accession>
<organism evidence="1">
    <name type="scientific">viral metagenome</name>
    <dbReference type="NCBI Taxonomy" id="1070528"/>
    <lineage>
        <taxon>unclassified sequences</taxon>
        <taxon>metagenomes</taxon>
        <taxon>organismal metagenomes</taxon>
    </lineage>
</organism>
<dbReference type="EMBL" id="MN740327">
    <property type="protein sequence ID" value="QHU00518.1"/>
    <property type="molecule type" value="Genomic_DNA"/>
</dbReference>
<protein>
    <submittedName>
        <fullName evidence="1">Uncharacterized protein</fullName>
    </submittedName>
</protein>
<dbReference type="AlphaFoldDB" id="A0A6C0J939"/>
<name>A0A6C0J939_9ZZZZ</name>
<evidence type="ECO:0000313" key="1">
    <source>
        <dbReference type="EMBL" id="QHU00518.1"/>
    </source>
</evidence>
<reference evidence="1" key="1">
    <citation type="journal article" date="2020" name="Nature">
        <title>Giant virus diversity and host interactions through global metagenomics.</title>
        <authorList>
            <person name="Schulz F."/>
            <person name="Roux S."/>
            <person name="Paez-Espino D."/>
            <person name="Jungbluth S."/>
            <person name="Walsh D.A."/>
            <person name="Denef V.J."/>
            <person name="McMahon K.D."/>
            <person name="Konstantinidis K.T."/>
            <person name="Eloe-Fadrosh E.A."/>
            <person name="Kyrpides N.C."/>
            <person name="Woyke T."/>
        </authorList>
    </citation>
    <scope>NUCLEOTIDE SEQUENCE</scope>
    <source>
        <strain evidence="1">GVMAG-M-3300025860-20</strain>
    </source>
</reference>
<sequence>MEKAVTHDGDCDDWRRTLGIPPSLSIASNRTIESDNRILTTC</sequence>